<organism evidence="3">
    <name type="scientific">uncultured Rubellimicrobium sp</name>
    <dbReference type="NCBI Taxonomy" id="543078"/>
    <lineage>
        <taxon>Bacteria</taxon>
        <taxon>Pseudomonadati</taxon>
        <taxon>Pseudomonadota</taxon>
        <taxon>Alphaproteobacteria</taxon>
        <taxon>Rhodobacterales</taxon>
        <taxon>Roseobacteraceae</taxon>
        <taxon>Rubellimicrobium</taxon>
        <taxon>environmental samples</taxon>
    </lineage>
</organism>
<keyword evidence="2" id="KW-0472">Membrane</keyword>
<gene>
    <name evidence="3" type="ORF">AVDCRST_MAG15-1768</name>
</gene>
<sequence>MADGRGSSRTIGYIVGAIILLLLLAWLFGLFGGDEAAEVGTDGAVVNEEGVATGEAAEEAVEDAAEEAEDAAD</sequence>
<keyword evidence="2" id="KW-0812">Transmembrane</keyword>
<evidence type="ECO:0000256" key="2">
    <source>
        <dbReference type="SAM" id="Phobius"/>
    </source>
</evidence>
<evidence type="ECO:0000313" key="3">
    <source>
        <dbReference type="EMBL" id="CAA9412899.1"/>
    </source>
</evidence>
<evidence type="ECO:0000256" key="1">
    <source>
        <dbReference type="SAM" id="MobiDB-lite"/>
    </source>
</evidence>
<accession>A0A6J4PFC0</accession>
<dbReference type="AlphaFoldDB" id="A0A6J4PFC0"/>
<protein>
    <submittedName>
        <fullName evidence="3">Uncharacterized protein</fullName>
    </submittedName>
</protein>
<keyword evidence="2" id="KW-1133">Transmembrane helix</keyword>
<feature type="region of interest" description="Disordered" evidence="1">
    <location>
        <begin position="53"/>
        <end position="73"/>
    </location>
</feature>
<name>A0A6J4PFC0_9RHOB</name>
<feature type="transmembrane region" description="Helical" evidence="2">
    <location>
        <begin position="12"/>
        <end position="31"/>
    </location>
</feature>
<feature type="compositionally biased region" description="Acidic residues" evidence="1">
    <location>
        <begin position="56"/>
        <end position="73"/>
    </location>
</feature>
<proteinExistence type="predicted"/>
<dbReference type="EMBL" id="CADCUU010000245">
    <property type="protein sequence ID" value="CAA9412899.1"/>
    <property type="molecule type" value="Genomic_DNA"/>
</dbReference>
<reference evidence="3" key="1">
    <citation type="submission" date="2020-02" db="EMBL/GenBank/DDBJ databases">
        <authorList>
            <person name="Meier V. D."/>
        </authorList>
    </citation>
    <scope>NUCLEOTIDE SEQUENCE</scope>
    <source>
        <strain evidence="3">AVDCRST_MAG15</strain>
    </source>
</reference>